<gene>
    <name evidence="2" type="ORF">AB205_0145170</name>
</gene>
<dbReference type="AlphaFoldDB" id="A0A2G9S321"/>
<dbReference type="GO" id="GO:0005925">
    <property type="term" value="C:focal adhesion"/>
    <property type="evidence" value="ECO:0007669"/>
    <property type="project" value="TreeGrafter"/>
</dbReference>
<feature type="region of interest" description="Disordered" evidence="1">
    <location>
        <begin position="133"/>
        <end position="172"/>
    </location>
</feature>
<feature type="compositionally biased region" description="Polar residues" evidence="1">
    <location>
        <begin position="134"/>
        <end position="143"/>
    </location>
</feature>
<evidence type="ECO:0000313" key="3">
    <source>
        <dbReference type="Proteomes" id="UP000228934"/>
    </source>
</evidence>
<dbReference type="InterPro" id="IPR051484">
    <property type="entry name" value="Tensin_PTEN_phosphatase"/>
</dbReference>
<proteinExistence type="predicted"/>
<dbReference type="PANTHER" id="PTHR45734:SF1">
    <property type="entry name" value="TENSIN-2"/>
    <property type="match status" value="1"/>
</dbReference>
<feature type="compositionally biased region" description="Low complexity" evidence="1">
    <location>
        <begin position="151"/>
        <end position="160"/>
    </location>
</feature>
<feature type="non-terminal residue" evidence="2">
    <location>
        <position position="363"/>
    </location>
</feature>
<dbReference type="EMBL" id="KV929229">
    <property type="protein sequence ID" value="PIO34547.1"/>
    <property type="molecule type" value="Genomic_DNA"/>
</dbReference>
<reference evidence="3" key="1">
    <citation type="journal article" date="2017" name="Nat. Commun.">
        <title>The North American bullfrog draft genome provides insight into hormonal regulation of long noncoding RNA.</title>
        <authorList>
            <person name="Hammond S.A."/>
            <person name="Warren R.L."/>
            <person name="Vandervalk B.P."/>
            <person name="Kucuk E."/>
            <person name="Khan H."/>
            <person name="Gibb E.A."/>
            <person name="Pandoh P."/>
            <person name="Kirk H."/>
            <person name="Zhao Y."/>
            <person name="Jones M."/>
            <person name="Mungall A.J."/>
            <person name="Coope R."/>
            <person name="Pleasance S."/>
            <person name="Moore R.A."/>
            <person name="Holt R.A."/>
            <person name="Round J.M."/>
            <person name="Ohora S."/>
            <person name="Walle B.V."/>
            <person name="Veldhoen N."/>
            <person name="Helbing C.C."/>
            <person name="Birol I."/>
        </authorList>
    </citation>
    <scope>NUCLEOTIDE SEQUENCE [LARGE SCALE GENOMIC DNA]</scope>
</reference>
<evidence type="ECO:0000256" key="1">
    <source>
        <dbReference type="SAM" id="MobiDB-lite"/>
    </source>
</evidence>
<sequence>MIIHPNLRFLHKCSAPTRHKSLLPFPPFSPVSLQYNSLLELTDLRHSTAECWGMSFLPGPLPLVSYVDMTLSPTGLLSERSVVTYIGGDPAPLCCHSPWACWDCDVLGGMVNITRHTRGPLDGSLYARVKKKTTPLTSTNGSPEQHGRLLSVSSDSGHSSAATERFEETPQKILPTAAERQDLEKLLGGFGVSVKQEAEPQYSQVLRREEVVTTNAHQKQNLEGRIQDVQYQVNHGVPSQNIQPKMNGESKLQYSPPWSAMSDEGASQSLPLTPPSWDEQRESPCENPWEGQADRETAILEEQMGQIGGLAMYPGRRSLLSRHCSCRSGYAGPSIEGLPNRSYFRSDGIFDSHGPPGTSAVLQ</sequence>
<protein>
    <submittedName>
        <fullName evidence="2">Uncharacterized protein</fullName>
    </submittedName>
</protein>
<accession>A0A2G9S321</accession>
<dbReference type="Proteomes" id="UP000228934">
    <property type="component" value="Unassembled WGS sequence"/>
</dbReference>
<name>A0A2G9S321_AQUCT</name>
<evidence type="ECO:0000313" key="2">
    <source>
        <dbReference type="EMBL" id="PIO34547.1"/>
    </source>
</evidence>
<dbReference type="GO" id="GO:0004725">
    <property type="term" value="F:protein tyrosine phosphatase activity"/>
    <property type="evidence" value="ECO:0007669"/>
    <property type="project" value="TreeGrafter"/>
</dbReference>
<dbReference type="OrthoDB" id="6273691at2759"/>
<organism evidence="2 3">
    <name type="scientific">Aquarana catesbeiana</name>
    <name type="common">American bullfrog</name>
    <name type="synonym">Rana catesbeiana</name>
    <dbReference type="NCBI Taxonomy" id="8400"/>
    <lineage>
        <taxon>Eukaryota</taxon>
        <taxon>Metazoa</taxon>
        <taxon>Chordata</taxon>
        <taxon>Craniata</taxon>
        <taxon>Vertebrata</taxon>
        <taxon>Euteleostomi</taxon>
        <taxon>Amphibia</taxon>
        <taxon>Batrachia</taxon>
        <taxon>Anura</taxon>
        <taxon>Neobatrachia</taxon>
        <taxon>Ranoidea</taxon>
        <taxon>Ranidae</taxon>
        <taxon>Aquarana</taxon>
    </lineage>
</organism>
<feature type="region of interest" description="Disordered" evidence="1">
    <location>
        <begin position="238"/>
        <end position="289"/>
    </location>
</feature>
<dbReference type="PANTHER" id="PTHR45734">
    <property type="entry name" value="TENSIN"/>
    <property type="match status" value="1"/>
</dbReference>
<keyword evidence="3" id="KW-1185">Reference proteome</keyword>